<evidence type="ECO:0000256" key="1">
    <source>
        <dbReference type="ARBA" id="ARBA00022729"/>
    </source>
</evidence>
<dbReference type="OrthoDB" id="5845122at2"/>
<dbReference type="EMBL" id="PDOE01000002">
    <property type="protein sequence ID" value="RKL68276.1"/>
    <property type="molecule type" value="Genomic_DNA"/>
</dbReference>
<protein>
    <recommendedName>
        <fullName evidence="2">SLH domain-containing protein</fullName>
    </recommendedName>
</protein>
<sequence length="139" mass="15652">MKHDLNDTEQLQHLYAVLECDKICDDVPEAFWAFDTIKKLSARHVTNGDGNGGFEPLTEVTRAEFAAMIVRAYELVNVSIGEAGDMRFADHDSLSVWAQEYVRQAAYLELVQGRGNDRFVPQGEANRAESAQIIFNLLF</sequence>
<dbReference type="AlphaFoldDB" id="A0A3A9KUK0"/>
<dbReference type="RefSeq" id="WP_110938616.1">
    <property type="nucleotide sequence ID" value="NZ_KZ614147.1"/>
</dbReference>
<comment type="caution">
    <text evidence="3">The sequence shown here is derived from an EMBL/GenBank/DDBJ whole genome shotgun (WGS) entry which is preliminary data.</text>
</comment>
<evidence type="ECO:0000313" key="3">
    <source>
        <dbReference type="EMBL" id="RKL68276.1"/>
    </source>
</evidence>
<reference evidence="3 4" key="1">
    <citation type="submission" date="2017-10" db="EMBL/GenBank/DDBJ databases">
        <title>Bacillus sp. nov., a halophilic bacterium isolated from a Keqin Lake.</title>
        <authorList>
            <person name="Wang H."/>
        </authorList>
    </citation>
    <scope>NUCLEOTIDE SEQUENCE [LARGE SCALE GENOMIC DNA]</scope>
    <source>
        <strain evidence="3 4">KCTC 13187</strain>
    </source>
</reference>
<dbReference type="PROSITE" id="PS51272">
    <property type="entry name" value="SLH"/>
    <property type="match status" value="2"/>
</dbReference>
<feature type="domain" description="SLH" evidence="2">
    <location>
        <begin position="85"/>
        <end position="139"/>
    </location>
</feature>
<dbReference type="PANTHER" id="PTHR43308:SF5">
    <property type="entry name" value="S-LAYER PROTEIN _ PEPTIDOGLYCAN ENDO-BETA-N-ACETYLGLUCOSAMINIDASE"/>
    <property type="match status" value="1"/>
</dbReference>
<dbReference type="InterPro" id="IPR051465">
    <property type="entry name" value="Cell_Envelope_Struct_Comp"/>
</dbReference>
<name>A0A3A9KUK0_9BACI</name>
<proteinExistence type="predicted"/>
<evidence type="ECO:0000259" key="2">
    <source>
        <dbReference type="PROSITE" id="PS51272"/>
    </source>
</evidence>
<dbReference type="Pfam" id="PF00395">
    <property type="entry name" value="SLH"/>
    <property type="match status" value="2"/>
</dbReference>
<organism evidence="3 4">
    <name type="scientific">Salipaludibacillus neizhouensis</name>
    <dbReference type="NCBI Taxonomy" id="885475"/>
    <lineage>
        <taxon>Bacteria</taxon>
        <taxon>Bacillati</taxon>
        <taxon>Bacillota</taxon>
        <taxon>Bacilli</taxon>
        <taxon>Bacillales</taxon>
        <taxon>Bacillaceae</taxon>
    </lineage>
</organism>
<dbReference type="InterPro" id="IPR001119">
    <property type="entry name" value="SLH_dom"/>
</dbReference>
<keyword evidence="1" id="KW-0732">Signal</keyword>
<dbReference type="Proteomes" id="UP000281498">
    <property type="component" value="Unassembled WGS sequence"/>
</dbReference>
<accession>A0A3A9KUK0</accession>
<keyword evidence="4" id="KW-1185">Reference proteome</keyword>
<gene>
    <name evidence="3" type="ORF">CR203_07285</name>
</gene>
<evidence type="ECO:0000313" key="4">
    <source>
        <dbReference type="Proteomes" id="UP000281498"/>
    </source>
</evidence>
<dbReference type="PANTHER" id="PTHR43308">
    <property type="entry name" value="OUTER MEMBRANE PROTEIN ALPHA-RELATED"/>
    <property type="match status" value="1"/>
</dbReference>
<feature type="domain" description="SLH" evidence="2">
    <location>
        <begin position="20"/>
        <end position="83"/>
    </location>
</feature>